<evidence type="ECO:0000256" key="5">
    <source>
        <dbReference type="ARBA" id="ARBA00022840"/>
    </source>
</evidence>
<dbReference type="InterPro" id="IPR004101">
    <property type="entry name" value="Mur_ligase_C"/>
</dbReference>
<dbReference type="NCBIfam" id="TIGR01143">
    <property type="entry name" value="murF"/>
    <property type="match status" value="1"/>
</dbReference>
<dbReference type="InterPro" id="IPR036615">
    <property type="entry name" value="Mur_ligase_C_dom_sf"/>
</dbReference>
<dbReference type="Pfam" id="PF01225">
    <property type="entry name" value="Mur_ligase"/>
    <property type="match status" value="1"/>
</dbReference>
<dbReference type="Pfam" id="PF02875">
    <property type="entry name" value="Mur_ligase_C"/>
    <property type="match status" value="1"/>
</dbReference>
<dbReference type="EC" id="6.3.2.10" evidence="10 11"/>
<evidence type="ECO:0000259" key="13">
    <source>
        <dbReference type="Pfam" id="PF02875"/>
    </source>
</evidence>
<keyword evidence="9 10" id="KW-0961">Cell wall biogenesis/degradation</keyword>
<evidence type="ECO:0000256" key="7">
    <source>
        <dbReference type="ARBA" id="ARBA00022984"/>
    </source>
</evidence>
<protein>
    <recommendedName>
        <fullName evidence="10 11">UDP-N-acetylmuramoyl-tripeptide--D-alanyl-D-alanine ligase</fullName>
        <ecNumber evidence="10 11">6.3.2.10</ecNumber>
    </recommendedName>
    <alternativeName>
        <fullName evidence="10">D-alanyl-D-alanine-adding enzyme</fullName>
    </alternativeName>
</protein>
<accession>A0ABU5Q9Y0</accession>
<feature type="domain" description="Mur ligase C-terminal" evidence="13">
    <location>
        <begin position="305"/>
        <end position="424"/>
    </location>
</feature>
<feature type="domain" description="Mur ligase N-terminal catalytic" evidence="12">
    <location>
        <begin position="15"/>
        <end position="83"/>
    </location>
</feature>
<keyword evidence="5 10" id="KW-0067">ATP-binding</keyword>
<dbReference type="InterPro" id="IPR051046">
    <property type="entry name" value="MurCDEF_CellWall_CoF430Synth"/>
</dbReference>
<name>A0ABU5Q9Y0_9BACT</name>
<evidence type="ECO:0000256" key="11">
    <source>
        <dbReference type="RuleBase" id="RU004136"/>
    </source>
</evidence>
<keyword evidence="6 10" id="KW-0133">Cell shape</keyword>
<dbReference type="SUPFAM" id="SSF53623">
    <property type="entry name" value="MurD-like peptide ligases, catalytic domain"/>
    <property type="match status" value="1"/>
</dbReference>
<dbReference type="Proteomes" id="UP001302949">
    <property type="component" value="Unassembled WGS sequence"/>
</dbReference>
<comment type="subcellular location">
    <subcellularLocation>
        <location evidence="10 11">Cytoplasm</location>
    </subcellularLocation>
</comment>
<dbReference type="InterPro" id="IPR000713">
    <property type="entry name" value="Mur_ligase_N"/>
</dbReference>
<dbReference type="PANTHER" id="PTHR43024">
    <property type="entry name" value="UDP-N-ACETYLMURAMOYL-TRIPEPTIDE--D-ALANYL-D-ALANINE LIGASE"/>
    <property type="match status" value="1"/>
</dbReference>
<comment type="function">
    <text evidence="10 11">Involved in cell wall formation. Catalyzes the final step in the synthesis of UDP-N-acetylmuramoyl-pentapeptide, the precursor of murein.</text>
</comment>
<dbReference type="InterPro" id="IPR013221">
    <property type="entry name" value="Mur_ligase_cen"/>
</dbReference>
<dbReference type="EMBL" id="JAYFUM010000009">
    <property type="protein sequence ID" value="MEA5139407.1"/>
    <property type="molecule type" value="Genomic_DNA"/>
</dbReference>
<dbReference type="InterPro" id="IPR036565">
    <property type="entry name" value="Mur-like_cat_sf"/>
</dbReference>
<evidence type="ECO:0000256" key="10">
    <source>
        <dbReference type="HAMAP-Rule" id="MF_02019"/>
    </source>
</evidence>
<dbReference type="InterPro" id="IPR035911">
    <property type="entry name" value="MurE/MurF_N"/>
</dbReference>
<comment type="pathway">
    <text evidence="10 11">Cell wall biogenesis; peptidoglycan biosynthesis.</text>
</comment>
<evidence type="ECO:0000256" key="8">
    <source>
        <dbReference type="ARBA" id="ARBA00023306"/>
    </source>
</evidence>
<dbReference type="GO" id="GO:0047480">
    <property type="term" value="F:UDP-N-acetylmuramoyl-tripeptide-D-alanyl-D-alanine ligase activity"/>
    <property type="evidence" value="ECO:0007669"/>
    <property type="project" value="UniProtKB-EC"/>
</dbReference>
<dbReference type="RefSeq" id="WP_323296569.1">
    <property type="nucleotide sequence ID" value="NZ_JAYFUM010000009.1"/>
</dbReference>
<evidence type="ECO:0000256" key="4">
    <source>
        <dbReference type="ARBA" id="ARBA00022741"/>
    </source>
</evidence>
<evidence type="ECO:0000256" key="6">
    <source>
        <dbReference type="ARBA" id="ARBA00022960"/>
    </source>
</evidence>
<dbReference type="SUPFAM" id="SSF53244">
    <property type="entry name" value="MurD-like peptide ligases, peptide-binding domain"/>
    <property type="match status" value="1"/>
</dbReference>
<keyword evidence="1 10" id="KW-0963">Cytoplasm</keyword>
<dbReference type="SUPFAM" id="SSF63418">
    <property type="entry name" value="MurE/MurF N-terminal domain"/>
    <property type="match status" value="1"/>
</dbReference>
<dbReference type="Pfam" id="PF08245">
    <property type="entry name" value="Mur_ligase_M"/>
    <property type="match status" value="1"/>
</dbReference>
<dbReference type="Gene3D" id="3.90.190.20">
    <property type="entry name" value="Mur ligase, C-terminal domain"/>
    <property type="match status" value="1"/>
</dbReference>
<evidence type="ECO:0000259" key="12">
    <source>
        <dbReference type="Pfam" id="PF01225"/>
    </source>
</evidence>
<keyword evidence="2 10" id="KW-0436">Ligase</keyword>
<evidence type="ECO:0000256" key="9">
    <source>
        <dbReference type="ARBA" id="ARBA00023316"/>
    </source>
</evidence>
<comment type="similarity">
    <text evidence="10">Belongs to the MurCDEF family. MurF subfamily.</text>
</comment>
<dbReference type="Gene3D" id="3.40.1390.10">
    <property type="entry name" value="MurE/MurF, N-terminal domain"/>
    <property type="match status" value="1"/>
</dbReference>
<feature type="binding site" evidence="10">
    <location>
        <begin position="98"/>
        <end position="104"/>
    </location>
    <ligand>
        <name>ATP</name>
        <dbReference type="ChEBI" id="CHEBI:30616"/>
    </ligand>
</feature>
<evidence type="ECO:0000256" key="3">
    <source>
        <dbReference type="ARBA" id="ARBA00022618"/>
    </source>
</evidence>
<comment type="catalytic activity">
    <reaction evidence="10 11">
        <text>D-alanyl-D-alanine + UDP-N-acetyl-alpha-D-muramoyl-L-alanyl-gamma-D-glutamyl-meso-2,6-diaminopimelate + ATP = UDP-N-acetyl-alpha-D-muramoyl-L-alanyl-gamma-D-glutamyl-meso-2,6-diaminopimeloyl-D-alanyl-D-alanine + ADP + phosphate + H(+)</text>
        <dbReference type="Rhea" id="RHEA:28374"/>
        <dbReference type="ChEBI" id="CHEBI:15378"/>
        <dbReference type="ChEBI" id="CHEBI:30616"/>
        <dbReference type="ChEBI" id="CHEBI:43474"/>
        <dbReference type="ChEBI" id="CHEBI:57822"/>
        <dbReference type="ChEBI" id="CHEBI:61386"/>
        <dbReference type="ChEBI" id="CHEBI:83905"/>
        <dbReference type="ChEBI" id="CHEBI:456216"/>
        <dbReference type="EC" id="6.3.2.10"/>
    </reaction>
</comment>
<reference evidence="15 16" key="1">
    <citation type="submission" date="2023-12" db="EMBL/GenBank/DDBJ databases">
        <title>Novel species of the genus Arcicella isolated from rivers.</title>
        <authorList>
            <person name="Lu H."/>
        </authorList>
    </citation>
    <scope>NUCLEOTIDE SEQUENCE [LARGE SCALE GENOMIC DNA]</scope>
    <source>
        <strain evidence="15 16">KCTC 23307</strain>
    </source>
</reference>
<comment type="caution">
    <text evidence="15">The sequence shown here is derived from an EMBL/GenBank/DDBJ whole genome shotgun (WGS) entry which is preliminary data.</text>
</comment>
<sequence length="443" mass="48913">MISLTELYQKYKECTGVSTDTRKIEANSIFFALKGPNFDANAFAEQALEKGAKYAVVDDASYVKNQQYLLVEDGLKALQALANYHRKQLNIPFIGLTGSNGKTTTKELINAVLSKKYRTYATVGNLNNHIGVPLTILAIDEKVEIAIIEMGANKQGDIKELVEIAEPTHGFITNIGKAHLEGFGGVEGVVKGKGELFDWLSENHQTVFVNVASTPTLAMTENRQFKETIIYTTDANPNYKTVVSMVSKSPFVTFEDTAGNLYSSHLTGVYNFQNICAAIRIGQYFGIDLTAACKAVADYVPNNNRSQFVKRGTNMVLMDAYNANPSSMSAAITYFNELKVDKKMVILGDMFELGDEAEAEHEAIGKLLANCKFDYILLAGKLMESAVKELPVMKVHYFPDKFGLHNWLQDYPVSNTHILVKGSRGMSLESVLPFLGSTKVVEK</sequence>
<keyword evidence="3 10" id="KW-0132">Cell division</keyword>
<keyword evidence="7 10" id="KW-0573">Peptidoglycan synthesis</keyword>
<dbReference type="Gene3D" id="3.40.1190.10">
    <property type="entry name" value="Mur-like, catalytic domain"/>
    <property type="match status" value="1"/>
</dbReference>
<keyword evidence="16" id="KW-1185">Reference proteome</keyword>
<dbReference type="PANTHER" id="PTHR43024:SF1">
    <property type="entry name" value="UDP-N-ACETYLMURAMOYL-TRIPEPTIDE--D-ALANYL-D-ALANINE LIGASE"/>
    <property type="match status" value="1"/>
</dbReference>
<organism evidence="15 16">
    <name type="scientific">Arcicella rigui</name>
    <dbReference type="NCBI Taxonomy" id="797020"/>
    <lineage>
        <taxon>Bacteria</taxon>
        <taxon>Pseudomonadati</taxon>
        <taxon>Bacteroidota</taxon>
        <taxon>Cytophagia</taxon>
        <taxon>Cytophagales</taxon>
        <taxon>Flectobacillaceae</taxon>
        <taxon>Arcicella</taxon>
    </lineage>
</organism>
<feature type="domain" description="Mur ligase central" evidence="14">
    <location>
        <begin position="97"/>
        <end position="280"/>
    </location>
</feature>
<dbReference type="InterPro" id="IPR005863">
    <property type="entry name" value="UDP-N-AcMur_synth"/>
</dbReference>
<evidence type="ECO:0000313" key="16">
    <source>
        <dbReference type="Proteomes" id="UP001302949"/>
    </source>
</evidence>
<evidence type="ECO:0000313" key="15">
    <source>
        <dbReference type="EMBL" id="MEA5139407.1"/>
    </source>
</evidence>
<keyword evidence="8 10" id="KW-0131">Cell cycle</keyword>
<proteinExistence type="inferred from homology"/>
<evidence type="ECO:0000259" key="14">
    <source>
        <dbReference type="Pfam" id="PF08245"/>
    </source>
</evidence>
<dbReference type="HAMAP" id="MF_02019">
    <property type="entry name" value="MurF"/>
    <property type="match status" value="1"/>
</dbReference>
<gene>
    <name evidence="10 15" type="primary">murF</name>
    <name evidence="15" type="ORF">VB248_09685</name>
</gene>
<evidence type="ECO:0000256" key="1">
    <source>
        <dbReference type="ARBA" id="ARBA00022490"/>
    </source>
</evidence>
<evidence type="ECO:0000256" key="2">
    <source>
        <dbReference type="ARBA" id="ARBA00022598"/>
    </source>
</evidence>
<keyword evidence="4 10" id="KW-0547">Nucleotide-binding</keyword>